<feature type="compositionally biased region" description="Low complexity" evidence="1">
    <location>
        <begin position="82"/>
        <end position="92"/>
    </location>
</feature>
<feature type="compositionally biased region" description="Basic and acidic residues" evidence="1">
    <location>
        <begin position="274"/>
        <end position="294"/>
    </location>
</feature>
<dbReference type="GO" id="GO:0090307">
    <property type="term" value="P:mitotic spindle assembly"/>
    <property type="evidence" value="ECO:0007669"/>
    <property type="project" value="TreeGrafter"/>
</dbReference>
<organism evidence="2 3">
    <name type="scientific">Toxocara canis</name>
    <name type="common">Canine roundworm</name>
    <dbReference type="NCBI Taxonomy" id="6265"/>
    <lineage>
        <taxon>Eukaryota</taxon>
        <taxon>Metazoa</taxon>
        <taxon>Ecdysozoa</taxon>
        <taxon>Nematoda</taxon>
        <taxon>Chromadorea</taxon>
        <taxon>Rhabditida</taxon>
        <taxon>Spirurina</taxon>
        <taxon>Ascaridomorpha</taxon>
        <taxon>Ascaridoidea</taxon>
        <taxon>Toxocaridae</taxon>
        <taxon>Toxocara</taxon>
    </lineage>
</organism>
<dbReference type="OrthoDB" id="5877408at2759"/>
<proteinExistence type="predicted"/>
<dbReference type="PANTHER" id="PTHR14739">
    <property type="entry name" value="MICROTUBULE-ASSOCIATED PROTEIN 9"/>
    <property type="match status" value="1"/>
</dbReference>
<accession>A0A0B2VLH4</accession>
<evidence type="ECO:0000256" key="1">
    <source>
        <dbReference type="SAM" id="MobiDB-lite"/>
    </source>
</evidence>
<feature type="region of interest" description="Disordered" evidence="1">
    <location>
        <begin position="349"/>
        <end position="376"/>
    </location>
</feature>
<feature type="region of interest" description="Disordered" evidence="1">
    <location>
        <begin position="474"/>
        <end position="503"/>
    </location>
</feature>
<dbReference type="GO" id="GO:0008017">
    <property type="term" value="F:microtubule binding"/>
    <property type="evidence" value="ECO:0007669"/>
    <property type="project" value="TreeGrafter"/>
</dbReference>
<protein>
    <submittedName>
        <fullName evidence="2">Microtubule-associated protein 9</fullName>
    </submittedName>
</protein>
<dbReference type="AlphaFoldDB" id="A0A0B2VLH4"/>
<evidence type="ECO:0000313" key="3">
    <source>
        <dbReference type="Proteomes" id="UP000031036"/>
    </source>
</evidence>
<keyword evidence="3" id="KW-1185">Reference proteome</keyword>
<reference evidence="2 3" key="1">
    <citation type="submission" date="2014-11" db="EMBL/GenBank/DDBJ databases">
        <title>Genetic blueprint of the zoonotic pathogen Toxocara canis.</title>
        <authorList>
            <person name="Zhu X.-Q."/>
            <person name="Korhonen P.K."/>
            <person name="Cai H."/>
            <person name="Young N.D."/>
            <person name="Nejsum P."/>
            <person name="von Samson-Himmelstjerna G."/>
            <person name="Boag P.R."/>
            <person name="Tan P."/>
            <person name="Li Q."/>
            <person name="Min J."/>
            <person name="Yang Y."/>
            <person name="Wang X."/>
            <person name="Fang X."/>
            <person name="Hall R.S."/>
            <person name="Hofmann A."/>
            <person name="Sternberg P.W."/>
            <person name="Jex A.R."/>
            <person name="Gasser R.B."/>
        </authorList>
    </citation>
    <scope>NUCLEOTIDE SEQUENCE [LARGE SCALE GENOMIC DNA]</scope>
    <source>
        <strain evidence="2">PN_DK_2014</strain>
    </source>
</reference>
<dbReference type="GO" id="GO:1902412">
    <property type="term" value="P:regulation of mitotic cytokinesis"/>
    <property type="evidence" value="ECO:0007669"/>
    <property type="project" value="TreeGrafter"/>
</dbReference>
<feature type="compositionally biased region" description="Basic and acidic residues" evidence="1">
    <location>
        <begin position="162"/>
        <end position="171"/>
    </location>
</feature>
<feature type="compositionally biased region" description="Polar residues" evidence="1">
    <location>
        <begin position="60"/>
        <end position="70"/>
    </location>
</feature>
<evidence type="ECO:0000313" key="2">
    <source>
        <dbReference type="EMBL" id="KHN82229.1"/>
    </source>
</evidence>
<feature type="region of interest" description="Disordered" evidence="1">
    <location>
        <begin position="400"/>
        <end position="419"/>
    </location>
</feature>
<feature type="region of interest" description="Disordered" evidence="1">
    <location>
        <begin position="156"/>
        <end position="294"/>
    </location>
</feature>
<dbReference type="GO" id="GO:0000235">
    <property type="term" value="C:astral microtubule"/>
    <property type="evidence" value="ECO:0007669"/>
    <property type="project" value="TreeGrafter"/>
</dbReference>
<sequence>MALSTVAFLDRKTKALGHTRRMMFEAEPRQRNLKCSETLDRLLGIDLSQRTPHNGEVSLASPQRVQQLERPTTRHGRHTVEETSTSTTSNASEKIKQVDRWQRSSDNETQSSDEDFSEDEFIKRLNNIRRASVKFGNGKPDMKKSDVKATAALQSAANSAESKNKVLENDLRNNASSVSTTTVGSSSMRPASSTSSKSSSASRRSSAKENAKVIKVSSHIPSASKAALHRKLSIHSPQQRTFRIRSSSADNSNKKVLKPLNDRSSLAGLSNGDKSSHEAREQRRKEAEKSFNNWKEKTDALIMEKRKLEKEKAEALKREQEEEKERKRAESQKIIFNAMFEAWRKERSRQISANKSMQKRKEEALKKKAEEEAAAKKREAQKAFQAWCNGKRAKEVETLRRNMESRRTQETQSRNEKEYKDALAKEAYDLWLEMKDRERAHAESLHGRILRFEDEAHGRWPIPWIPPSNIVPRKFTPTGRRRQSTKTATQRNLALVVRSRSAH</sequence>
<feature type="compositionally biased region" description="Basic and acidic residues" evidence="1">
    <location>
        <begin position="93"/>
        <end position="106"/>
    </location>
</feature>
<dbReference type="GO" id="GO:0000281">
    <property type="term" value="P:mitotic cytokinesis"/>
    <property type="evidence" value="ECO:0007669"/>
    <property type="project" value="InterPro"/>
</dbReference>
<dbReference type="InterPro" id="IPR026106">
    <property type="entry name" value="MAP9"/>
</dbReference>
<dbReference type="OMA" id="NEENKDP"/>
<feature type="compositionally biased region" description="Basic and acidic residues" evidence="1">
    <location>
        <begin position="359"/>
        <end position="376"/>
    </location>
</feature>
<feature type="compositionally biased region" description="Polar residues" evidence="1">
    <location>
        <begin position="235"/>
        <end position="251"/>
    </location>
</feature>
<dbReference type="EMBL" id="JPKZ01001394">
    <property type="protein sequence ID" value="KHN82229.1"/>
    <property type="molecule type" value="Genomic_DNA"/>
</dbReference>
<dbReference type="Proteomes" id="UP000031036">
    <property type="component" value="Unassembled WGS sequence"/>
</dbReference>
<comment type="caution">
    <text evidence="2">The sequence shown here is derived from an EMBL/GenBank/DDBJ whole genome shotgun (WGS) entry which is preliminary data.</text>
</comment>
<dbReference type="PANTHER" id="PTHR14739:SF9">
    <property type="entry name" value="MICROTUBULE-ASSOCIATED PROTEIN 9"/>
    <property type="match status" value="1"/>
</dbReference>
<feature type="compositionally biased region" description="Low complexity" evidence="1">
    <location>
        <begin position="176"/>
        <end position="204"/>
    </location>
</feature>
<feature type="region of interest" description="Disordered" evidence="1">
    <location>
        <begin position="51"/>
        <end position="118"/>
    </location>
</feature>
<name>A0A0B2VLH4_TOXCA</name>
<gene>
    <name evidence="2" type="primary">Map9</name>
    <name evidence="2" type="ORF">Tcan_09003</name>
</gene>